<keyword evidence="4" id="KW-1185">Reference proteome</keyword>
<dbReference type="Gene3D" id="3.40.50.1000">
    <property type="entry name" value="HAD superfamily/HAD-like"/>
    <property type="match status" value="1"/>
</dbReference>
<dbReference type="Pfam" id="PF03031">
    <property type="entry name" value="NIF"/>
    <property type="match status" value="1"/>
</dbReference>
<accession>A0A4R0RP21</accession>
<evidence type="ECO:0000259" key="2">
    <source>
        <dbReference type="PROSITE" id="PS50969"/>
    </source>
</evidence>
<dbReference type="CDD" id="cd07521">
    <property type="entry name" value="HAD_FCP1-like"/>
    <property type="match status" value="1"/>
</dbReference>
<dbReference type="InterPro" id="IPR036412">
    <property type="entry name" value="HAD-like_sf"/>
</dbReference>
<dbReference type="NCBIfam" id="TIGR02251">
    <property type="entry name" value="HIF-SF_euk"/>
    <property type="match status" value="1"/>
</dbReference>
<dbReference type="Proteomes" id="UP000292702">
    <property type="component" value="Unassembled WGS sequence"/>
</dbReference>
<feature type="compositionally biased region" description="Acidic residues" evidence="1">
    <location>
        <begin position="110"/>
        <end position="127"/>
    </location>
</feature>
<protein>
    <submittedName>
        <fullName evidence="3">Nuclear envelope morphology protein 1</fullName>
    </submittedName>
</protein>
<dbReference type="InterPro" id="IPR011948">
    <property type="entry name" value="Dullard_phosphatase"/>
</dbReference>
<gene>
    <name evidence="3" type="primary">NEM1</name>
    <name evidence="3" type="ORF">EIP91_003502</name>
</gene>
<proteinExistence type="predicted"/>
<dbReference type="PROSITE" id="PS50969">
    <property type="entry name" value="FCP1"/>
    <property type="match status" value="1"/>
</dbReference>
<evidence type="ECO:0000313" key="4">
    <source>
        <dbReference type="Proteomes" id="UP000292702"/>
    </source>
</evidence>
<dbReference type="InterPro" id="IPR050365">
    <property type="entry name" value="TIM50"/>
</dbReference>
<comment type="caution">
    <text evidence="3">The sequence shown here is derived from an EMBL/GenBank/DDBJ whole genome shotgun (WGS) entry which is preliminary data.</text>
</comment>
<dbReference type="InterPro" id="IPR023214">
    <property type="entry name" value="HAD_sf"/>
</dbReference>
<name>A0A4R0RP21_9APHY</name>
<dbReference type="PANTHER" id="PTHR12210">
    <property type="entry name" value="DULLARD PROTEIN PHOSPHATASE"/>
    <property type="match status" value="1"/>
</dbReference>
<evidence type="ECO:0000256" key="1">
    <source>
        <dbReference type="SAM" id="MobiDB-lite"/>
    </source>
</evidence>
<dbReference type="InterPro" id="IPR004274">
    <property type="entry name" value="FCP1_dom"/>
</dbReference>
<dbReference type="SMART" id="SM00577">
    <property type="entry name" value="CPDc"/>
    <property type="match status" value="1"/>
</dbReference>
<feature type="domain" description="FCP1 homology" evidence="2">
    <location>
        <begin position="220"/>
        <end position="413"/>
    </location>
</feature>
<dbReference type="AlphaFoldDB" id="A0A4R0RP21"/>
<reference evidence="3 4" key="1">
    <citation type="submission" date="2018-11" db="EMBL/GenBank/DDBJ databases">
        <title>Genome assembly of Steccherinum ochraceum LE-BIN_3174, the white-rot fungus of the Steccherinaceae family (The Residual Polyporoid clade, Polyporales, Basidiomycota).</title>
        <authorList>
            <person name="Fedorova T.V."/>
            <person name="Glazunova O.A."/>
            <person name="Landesman E.O."/>
            <person name="Moiseenko K.V."/>
            <person name="Psurtseva N.V."/>
            <person name="Savinova O.S."/>
            <person name="Shakhova N.V."/>
            <person name="Tyazhelova T.V."/>
            <person name="Vasina D.V."/>
        </authorList>
    </citation>
    <scope>NUCLEOTIDE SEQUENCE [LARGE SCALE GENOMIC DNA]</scope>
    <source>
        <strain evidence="3 4">LE-BIN_3174</strain>
    </source>
</reference>
<dbReference type="EMBL" id="RWJN01000021">
    <property type="protein sequence ID" value="TCD70421.1"/>
    <property type="molecule type" value="Genomic_DNA"/>
</dbReference>
<dbReference type="STRING" id="92696.A0A4R0RP21"/>
<dbReference type="GO" id="GO:0016791">
    <property type="term" value="F:phosphatase activity"/>
    <property type="evidence" value="ECO:0007669"/>
    <property type="project" value="InterPro"/>
</dbReference>
<dbReference type="FunFam" id="3.40.50.1000:FF:000270">
    <property type="entry name" value="Nuclear envelope-endoplasmic reticulum network protein"/>
    <property type="match status" value="1"/>
</dbReference>
<feature type="region of interest" description="Disordered" evidence="1">
    <location>
        <begin position="110"/>
        <end position="138"/>
    </location>
</feature>
<sequence>MNSLSFLSRQFDVLASARTPPSTPSSETLPLLDGQDGYGTLKRVSTSATSLSSLSSSFASTSSDASGIPCLLRRVVIIRVFLSLWNYLYDGWKSLTRSSIWGRAVEAEVVVEEGSSDDEKDTEDEGKEESLLILDARSPPGVDPPIGPIVTPPPPGIQSPVTRASTVPIIPMEPSIFVTSTSSPGTSSSSLTITTFSHSASHPGELSRTPTPTSLQRKALLHRQKTLVLDLDETLIHSTSRPMPYSNGSSLLGSFGIGKKNKGSGYTVEVVLGGHSTVYHVYKRPFVDYFLRKVSAWYTLVIFTASMREYADPVIDWLDAGRGILERRFFRETAPRKAHDAVFFNHQSCTQLANGSYTKDLSIVEDDLSMVCLVDNSPICYTINEANGIPIEGWTHDPHDEALLDLLPFLDSLRFTKDVRRVLGIRGFS</sequence>
<evidence type="ECO:0000313" key="3">
    <source>
        <dbReference type="EMBL" id="TCD70421.1"/>
    </source>
</evidence>
<organism evidence="3 4">
    <name type="scientific">Steccherinum ochraceum</name>
    <dbReference type="NCBI Taxonomy" id="92696"/>
    <lineage>
        <taxon>Eukaryota</taxon>
        <taxon>Fungi</taxon>
        <taxon>Dikarya</taxon>
        <taxon>Basidiomycota</taxon>
        <taxon>Agaricomycotina</taxon>
        <taxon>Agaricomycetes</taxon>
        <taxon>Polyporales</taxon>
        <taxon>Steccherinaceae</taxon>
        <taxon>Steccherinum</taxon>
    </lineage>
</organism>
<dbReference type="OrthoDB" id="277011at2759"/>
<dbReference type="SUPFAM" id="SSF56784">
    <property type="entry name" value="HAD-like"/>
    <property type="match status" value="1"/>
</dbReference>